<protein>
    <submittedName>
        <fullName evidence="2">Uncharacterized protein</fullName>
    </submittedName>
</protein>
<evidence type="ECO:0000313" key="2">
    <source>
        <dbReference type="EMBL" id="UYQ70996.1"/>
    </source>
</evidence>
<feature type="compositionally biased region" description="Polar residues" evidence="1">
    <location>
        <begin position="89"/>
        <end position="108"/>
    </location>
</feature>
<proteinExistence type="predicted"/>
<name>A0ABY6IK67_9HYPH</name>
<gene>
    <name evidence="2" type="ORF">OF122_13100</name>
</gene>
<dbReference type="RefSeq" id="WP_264224660.1">
    <property type="nucleotide sequence ID" value="NZ_CP107716.1"/>
</dbReference>
<keyword evidence="3" id="KW-1185">Reference proteome</keyword>
<reference evidence="2" key="1">
    <citation type="submission" date="2022-10" db="EMBL/GenBank/DDBJ databases">
        <title>YIM 151497 complete genome.</title>
        <authorList>
            <person name="Chen X."/>
        </authorList>
    </citation>
    <scope>NUCLEOTIDE SEQUENCE</scope>
    <source>
        <strain evidence="2">YIM 151497</strain>
    </source>
</reference>
<dbReference type="Proteomes" id="UP001163882">
    <property type="component" value="Chromosome"/>
</dbReference>
<organism evidence="2 3">
    <name type="scientific">Pelagibacterium flavum</name>
    <dbReference type="NCBI Taxonomy" id="2984530"/>
    <lineage>
        <taxon>Bacteria</taxon>
        <taxon>Pseudomonadati</taxon>
        <taxon>Pseudomonadota</taxon>
        <taxon>Alphaproteobacteria</taxon>
        <taxon>Hyphomicrobiales</taxon>
        <taxon>Devosiaceae</taxon>
        <taxon>Pelagibacterium</taxon>
    </lineage>
</organism>
<dbReference type="EMBL" id="CP107716">
    <property type="protein sequence ID" value="UYQ70996.1"/>
    <property type="molecule type" value="Genomic_DNA"/>
</dbReference>
<sequence length="216" mass="23466">MFSSARLKEIVSEARPYIERQMDDADMISGFRDVVAAEGGDWSALKALIKAQIKDERDETGKGSHVQKILDKAEFSSGYADMLGWSNMNEQNFSSEPQVAPQPAQSLPVQDDPVVTPSTGQGGDESPVNNSPETANETPSTDTRVEGRGVHTVHPLQDQSEITPSTVVQFNRDETTEERCLRLRPHCLNPSACAGVGKNHCFGCRKAVTSMTGESA</sequence>
<feature type="compositionally biased region" description="Polar residues" evidence="1">
    <location>
        <begin position="127"/>
        <end position="142"/>
    </location>
</feature>
<evidence type="ECO:0000256" key="1">
    <source>
        <dbReference type="SAM" id="MobiDB-lite"/>
    </source>
</evidence>
<accession>A0ABY6IK67</accession>
<evidence type="ECO:0000313" key="3">
    <source>
        <dbReference type="Proteomes" id="UP001163882"/>
    </source>
</evidence>
<feature type="region of interest" description="Disordered" evidence="1">
    <location>
        <begin position="89"/>
        <end position="146"/>
    </location>
</feature>